<dbReference type="PANTHER" id="PTHR30510">
    <property type="entry name" value="UPF0229 PROTEIN YEAH"/>
    <property type="match status" value="1"/>
</dbReference>
<dbReference type="EMBL" id="AP018449">
    <property type="protein sequence ID" value="BBB90555.1"/>
    <property type="molecule type" value="Genomic_DNA"/>
</dbReference>
<dbReference type="InterPro" id="IPR036465">
    <property type="entry name" value="vWFA_dom_sf"/>
</dbReference>
<accession>A0A348AHK7</accession>
<evidence type="ECO:0000313" key="2">
    <source>
        <dbReference type="EMBL" id="BBB90555.1"/>
    </source>
</evidence>
<sequence length="411" mass="47426">MAIFKEGRTGQSDRSQYDRKRHRVLVEEAIRKNLGDIIADESIIGQSGSKKIKIPIRGIKEYQFIYGKNNGGAATGAGQEQRGQVVGRTVGQQEKGLGQAGNEEGEEIYETEITMDEIIQYIFEDLKLPDLEQKRFSLLETERKLKKSGYQRKGIPPRLAKKRTIIEKLKRQQGLIREGVCTEEESPDNHMYSEQNSASRKVRERVPFREDDLRYHRVKPEVRPYSNAAVICIMDISGSMDQSKKYLARTFYFLLYQFLRWKYEKVEVAFIAHTIVAREVNEREFFHHGESGGTMISSGYAKAIDIIEQRYNPSVWNIYVFHCTDGDNWTEDNPKAIELAKDLVNMCNLVGYVEILANYGYGVTIRREFEQQIKSDKFIMVNMGKKEDVWPAFRHVLEKESDLAFEDGGDS</sequence>
<dbReference type="Pfam" id="PF04285">
    <property type="entry name" value="DUF444"/>
    <property type="match status" value="1"/>
</dbReference>
<name>A0A348AHK7_9FIRM</name>
<proteinExistence type="inferred from homology"/>
<dbReference type="CDD" id="cd00198">
    <property type="entry name" value="vWFA"/>
    <property type="match status" value="1"/>
</dbReference>
<evidence type="ECO:0000256" key="1">
    <source>
        <dbReference type="HAMAP-Rule" id="MF_01232"/>
    </source>
</evidence>
<organism evidence="2 3">
    <name type="scientific">Methylomusa anaerophila</name>
    <dbReference type="NCBI Taxonomy" id="1930071"/>
    <lineage>
        <taxon>Bacteria</taxon>
        <taxon>Bacillati</taxon>
        <taxon>Bacillota</taxon>
        <taxon>Negativicutes</taxon>
        <taxon>Selenomonadales</taxon>
        <taxon>Sporomusaceae</taxon>
        <taxon>Methylomusa</taxon>
    </lineage>
</organism>
<dbReference type="Proteomes" id="UP000276437">
    <property type="component" value="Chromosome"/>
</dbReference>
<dbReference type="RefSeq" id="WP_126307335.1">
    <property type="nucleotide sequence ID" value="NZ_AP018449.1"/>
</dbReference>
<evidence type="ECO:0000313" key="3">
    <source>
        <dbReference type="Proteomes" id="UP000276437"/>
    </source>
</evidence>
<gene>
    <name evidence="2" type="ORF">MAMMFC1_01209</name>
</gene>
<protein>
    <recommendedName>
        <fullName evidence="1">UPF0229 protein MAMMFC1_01209</fullName>
    </recommendedName>
</protein>
<dbReference type="OrthoDB" id="9788289at2"/>
<comment type="similarity">
    <text evidence="1">Belongs to the UPF0229 family.</text>
</comment>
<dbReference type="KEGG" id="mana:MAMMFC1_01209"/>
<dbReference type="InterPro" id="IPR006698">
    <property type="entry name" value="UPF0229"/>
</dbReference>
<dbReference type="SUPFAM" id="SSF53300">
    <property type="entry name" value="vWA-like"/>
    <property type="match status" value="1"/>
</dbReference>
<keyword evidence="3" id="KW-1185">Reference proteome</keyword>
<dbReference type="HAMAP" id="MF_01232">
    <property type="entry name" value="UPF0229"/>
    <property type="match status" value="1"/>
</dbReference>
<dbReference type="AlphaFoldDB" id="A0A348AHK7"/>
<reference evidence="2 3" key="1">
    <citation type="journal article" date="2018" name="Int. J. Syst. Evol. Microbiol.">
        <title>Methylomusa anaerophila gen. nov., sp. nov., an anaerobic methanol-utilizing bacterium isolated from a microbial fuel cell.</title>
        <authorList>
            <person name="Amano N."/>
            <person name="Yamamuro A."/>
            <person name="Miyahara M."/>
            <person name="Kouzuma A."/>
            <person name="Abe T."/>
            <person name="Watanabe K."/>
        </authorList>
    </citation>
    <scope>NUCLEOTIDE SEQUENCE [LARGE SCALE GENOMIC DNA]</scope>
    <source>
        <strain evidence="2 3">MMFC1</strain>
    </source>
</reference>
<dbReference type="PANTHER" id="PTHR30510:SF2">
    <property type="entry name" value="UPF0229 PROTEIN YEAH"/>
    <property type="match status" value="1"/>
</dbReference>